<dbReference type="SUPFAM" id="SSF48452">
    <property type="entry name" value="TPR-like"/>
    <property type="match status" value="1"/>
</dbReference>
<feature type="domain" description="Histidine kinase/HSP90-like ATPase" evidence="10">
    <location>
        <begin position="466"/>
        <end position="552"/>
    </location>
</feature>
<feature type="repeat" description="TPR" evidence="6">
    <location>
        <begin position="108"/>
        <end position="141"/>
    </location>
</feature>
<evidence type="ECO:0000256" key="9">
    <source>
        <dbReference type="SAM" id="SignalP"/>
    </source>
</evidence>
<dbReference type="SUPFAM" id="SSF55874">
    <property type="entry name" value="ATPase domain of HSP90 chaperone/DNA topoisomerase II/histidine kinase"/>
    <property type="match status" value="1"/>
</dbReference>
<dbReference type="SMART" id="SM00028">
    <property type="entry name" value="TPR"/>
    <property type="match status" value="3"/>
</dbReference>
<dbReference type="GO" id="GO:0000160">
    <property type="term" value="P:phosphorelay signal transduction system"/>
    <property type="evidence" value="ECO:0007669"/>
    <property type="project" value="UniProtKB-KW"/>
</dbReference>
<feature type="signal peptide" evidence="9">
    <location>
        <begin position="1"/>
        <end position="20"/>
    </location>
</feature>
<dbReference type="InterPro" id="IPR050482">
    <property type="entry name" value="Sensor_HK_TwoCompSys"/>
</dbReference>
<keyword evidence="12" id="KW-1185">Reference proteome</keyword>
<keyword evidence="4 11" id="KW-0418">Kinase</keyword>
<dbReference type="Gene3D" id="3.30.565.10">
    <property type="entry name" value="Histidine kinase-like ATPase, C-terminal domain"/>
    <property type="match status" value="1"/>
</dbReference>
<dbReference type="EC" id="2.7.13.3" evidence="2"/>
<evidence type="ECO:0000256" key="7">
    <source>
        <dbReference type="SAM" id="Coils"/>
    </source>
</evidence>
<feature type="chain" id="PRO_5003558835" description="histidine kinase" evidence="9">
    <location>
        <begin position="21"/>
        <end position="553"/>
    </location>
</feature>
<dbReference type="InterPro" id="IPR011990">
    <property type="entry name" value="TPR-like_helical_dom_sf"/>
</dbReference>
<dbReference type="STRING" id="714943.Mucpa_1735"/>
<dbReference type="Pfam" id="PF02518">
    <property type="entry name" value="HATPase_c"/>
    <property type="match status" value="1"/>
</dbReference>
<dbReference type="eggNOG" id="COG4585">
    <property type="taxonomic scope" value="Bacteria"/>
</dbReference>
<organism evidence="11 12">
    <name type="scientific">Mucilaginibacter paludis DSM 18603</name>
    <dbReference type="NCBI Taxonomy" id="714943"/>
    <lineage>
        <taxon>Bacteria</taxon>
        <taxon>Pseudomonadati</taxon>
        <taxon>Bacteroidota</taxon>
        <taxon>Sphingobacteriia</taxon>
        <taxon>Sphingobacteriales</taxon>
        <taxon>Sphingobacteriaceae</taxon>
        <taxon>Mucilaginibacter</taxon>
    </lineage>
</organism>
<keyword evidence="7" id="KW-0175">Coiled coil</keyword>
<keyword evidence="5" id="KW-0902">Two-component regulatory system</keyword>
<dbReference type="AlphaFoldDB" id="H1Y8H1"/>
<evidence type="ECO:0000256" key="5">
    <source>
        <dbReference type="ARBA" id="ARBA00023012"/>
    </source>
</evidence>
<accession>H1Y8H1</accession>
<name>H1Y8H1_9SPHI</name>
<gene>
    <name evidence="11" type="ORF">Mucpa_1735</name>
</gene>
<dbReference type="InterPro" id="IPR019734">
    <property type="entry name" value="TPR_rpt"/>
</dbReference>
<evidence type="ECO:0000256" key="1">
    <source>
        <dbReference type="ARBA" id="ARBA00000085"/>
    </source>
</evidence>
<keyword evidence="8" id="KW-0812">Transmembrane</keyword>
<dbReference type="Gene3D" id="1.25.40.10">
    <property type="entry name" value="Tetratricopeptide repeat domain"/>
    <property type="match status" value="2"/>
</dbReference>
<dbReference type="HOGENOM" id="CLU_000445_106_3_10"/>
<evidence type="ECO:0000256" key="4">
    <source>
        <dbReference type="ARBA" id="ARBA00022777"/>
    </source>
</evidence>
<keyword evidence="8" id="KW-0472">Membrane</keyword>
<keyword evidence="8" id="KW-1133">Transmembrane helix</keyword>
<feature type="coiled-coil region" evidence="7">
    <location>
        <begin position="307"/>
        <end position="334"/>
    </location>
</feature>
<dbReference type="PANTHER" id="PTHR24421:SF10">
    <property type="entry name" value="NITRATE_NITRITE SENSOR PROTEIN NARQ"/>
    <property type="match status" value="1"/>
</dbReference>
<dbReference type="OrthoDB" id="943406at2"/>
<evidence type="ECO:0000256" key="8">
    <source>
        <dbReference type="SAM" id="Phobius"/>
    </source>
</evidence>
<proteinExistence type="predicted"/>
<evidence type="ECO:0000256" key="6">
    <source>
        <dbReference type="PROSITE-ProRule" id="PRU00339"/>
    </source>
</evidence>
<dbReference type="eggNOG" id="COG0457">
    <property type="taxonomic scope" value="Bacteria"/>
</dbReference>
<protein>
    <recommendedName>
        <fullName evidence="2">histidine kinase</fullName>
        <ecNumber evidence="2">2.7.13.3</ecNumber>
    </recommendedName>
</protein>
<keyword evidence="6" id="KW-0802">TPR repeat</keyword>
<dbReference type="EMBL" id="CM001403">
    <property type="protein sequence ID" value="EHQ25889.1"/>
    <property type="molecule type" value="Genomic_DNA"/>
</dbReference>
<comment type="catalytic activity">
    <reaction evidence="1">
        <text>ATP + protein L-histidine = ADP + protein N-phospho-L-histidine.</text>
        <dbReference type="EC" id="2.7.13.3"/>
    </reaction>
</comment>
<dbReference type="PROSITE" id="PS51257">
    <property type="entry name" value="PROKAR_LIPOPROTEIN"/>
    <property type="match status" value="1"/>
</dbReference>
<dbReference type="GO" id="GO:0004673">
    <property type="term" value="F:protein histidine kinase activity"/>
    <property type="evidence" value="ECO:0007669"/>
    <property type="project" value="UniProtKB-EC"/>
</dbReference>
<dbReference type="CDD" id="cd16917">
    <property type="entry name" value="HATPase_UhpB-NarQ-NarX-like"/>
    <property type="match status" value="1"/>
</dbReference>
<sequence>MINKWYFLLLILMVSTYACQQQLPPSPIPRNENYDKAISFLDNQNDSAYYYFNKVVAGTKDSLQIARSYNNMAVLQYEAGDYFGAQEMLIHSLKFLNEQNKKDYRCLSSDFNELGLTYMKLKNYDAALPLYGQAIKFSTSDDAKRIYLNNKALTFSRKKEYLQALAIYQAILPHAGKSQKEFARSLSNMAITKWRAHPGYVAAPLLNRALSIRKNIKDRWGQNASYDHLSVYYMQSRPDSALFYAKAMYETAISLHSPDDQLEALQKLIRLSEPRQTKIYFANYQKLSDSLQTARNAAKNQFALIRYDTEKRKADNLKLQKENTVKQYEIFKKNILLVTIVSVFLLLTGIAFFWYRKRKQRLALEARERELRLSQKVHDGVANGLYRLMKHIENQKNLDPEPLLDEIELLYLQSRDISYEPPENIKHDFNEKINELLTSFASPAIKVAIVGNKAELWKKISEPVKRELEYVLQELMVNMSKHSHATSVAINFKQSPGKFEIVYTDNGIGFPEDTVFGNGLNNTENRIIGIGGVLTFDNKLDKGIRITLCLPLL</sequence>
<dbReference type="PANTHER" id="PTHR24421">
    <property type="entry name" value="NITRATE/NITRITE SENSOR PROTEIN NARX-RELATED"/>
    <property type="match status" value="1"/>
</dbReference>
<evidence type="ECO:0000313" key="12">
    <source>
        <dbReference type="Proteomes" id="UP000002774"/>
    </source>
</evidence>
<dbReference type="PROSITE" id="PS50005">
    <property type="entry name" value="TPR"/>
    <property type="match status" value="1"/>
</dbReference>
<dbReference type="RefSeq" id="WP_008505776.1">
    <property type="nucleotide sequence ID" value="NZ_CM001403.1"/>
</dbReference>
<dbReference type="Pfam" id="PF13424">
    <property type="entry name" value="TPR_12"/>
    <property type="match status" value="1"/>
</dbReference>
<evidence type="ECO:0000313" key="11">
    <source>
        <dbReference type="EMBL" id="EHQ25889.1"/>
    </source>
</evidence>
<dbReference type="Proteomes" id="UP000002774">
    <property type="component" value="Chromosome"/>
</dbReference>
<evidence type="ECO:0000256" key="2">
    <source>
        <dbReference type="ARBA" id="ARBA00012438"/>
    </source>
</evidence>
<keyword evidence="9" id="KW-0732">Signal</keyword>
<evidence type="ECO:0000256" key="3">
    <source>
        <dbReference type="ARBA" id="ARBA00022679"/>
    </source>
</evidence>
<dbReference type="InterPro" id="IPR036890">
    <property type="entry name" value="HATPase_C_sf"/>
</dbReference>
<reference evidence="11" key="1">
    <citation type="submission" date="2011-09" db="EMBL/GenBank/DDBJ databases">
        <title>The permanent draft genome of Mucilaginibacter paludis DSM 18603.</title>
        <authorList>
            <consortium name="US DOE Joint Genome Institute (JGI-PGF)"/>
            <person name="Lucas S."/>
            <person name="Han J."/>
            <person name="Lapidus A."/>
            <person name="Bruce D."/>
            <person name="Goodwin L."/>
            <person name="Pitluck S."/>
            <person name="Peters L."/>
            <person name="Kyrpides N."/>
            <person name="Mavromatis K."/>
            <person name="Ivanova N."/>
            <person name="Mikhailova N."/>
            <person name="Held B."/>
            <person name="Detter J.C."/>
            <person name="Tapia R."/>
            <person name="Han C."/>
            <person name="Land M."/>
            <person name="Hauser L."/>
            <person name="Markowitz V."/>
            <person name="Cheng J.-F."/>
            <person name="Hugenholtz P."/>
            <person name="Woyke T."/>
            <person name="Wu D."/>
            <person name="Tindall B."/>
            <person name="Brambilla E."/>
            <person name="Klenk H.-P."/>
            <person name="Eisen J.A."/>
        </authorList>
    </citation>
    <scope>NUCLEOTIDE SEQUENCE [LARGE SCALE GENOMIC DNA]</scope>
    <source>
        <strain evidence="11">DSM 18603</strain>
    </source>
</reference>
<feature type="transmembrane region" description="Helical" evidence="8">
    <location>
        <begin position="335"/>
        <end position="355"/>
    </location>
</feature>
<evidence type="ECO:0000259" key="10">
    <source>
        <dbReference type="Pfam" id="PF02518"/>
    </source>
</evidence>
<dbReference type="InterPro" id="IPR003594">
    <property type="entry name" value="HATPase_dom"/>
</dbReference>
<keyword evidence="3" id="KW-0808">Transferase</keyword>